<dbReference type="PANTHER" id="PTHR34385">
    <property type="entry name" value="D-ALANYL-D-ALANINE CARBOXYPEPTIDASE"/>
    <property type="match status" value="1"/>
</dbReference>
<keyword evidence="3" id="KW-0378">Hydrolase</keyword>
<dbReference type="PANTHER" id="PTHR34385:SF1">
    <property type="entry name" value="PEPTIDOGLYCAN L-ALANYL-D-GLUTAMATE ENDOPEPTIDASE CWLK"/>
    <property type="match status" value="1"/>
</dbReference>
<dbReference type="InterPro" id="IPR003709">
    <property type="entry name" value="VanY-like_core_dom"/>
</dbReference>
<dbReference type="InterPro" id="IPR009045">
    <property type="entry name" value="Zn_M74/Hedgehog-like"/>
</dbReference>
<accession>A0ABS2MNA1</accession>
<evidence type="ECO:0000313" key="3">
    <source>
        <dbReference type="EMBL" id="MBM7560868.1"/>
    </source>
</evidence>
<dbReference type="InterPro" id="IPR052179">
    <property type="entry name" value="DD-CPase-like"/>
</dbReference>
<gene>
    <name evidence="3" type="ORF">JOC49_000382</name>
</gene>
<name>A0ABS2MNA1_9FIRM</name>
<protein>
    <submittedName>
        <fullName evidence="3">D-alanyl-D-alanine carboxypeptidase</fullName>
        <ecNumber evidence="3">3.4.16.4</ecNumber>
    </submittedName>
</protein>
<dbReference type="PROSITE" id="PS51257">
    <property type="entry name" value="PROKAR_LIPOPROTEIN"/>
    <property type="match status" value="1"/>
</dbReference>
<dbReference type="EMBL" id="JAFBDT010000002">
    <property type="protein sequence ID" value="MBM7560868.1"/>
    <property type="molecule type" value="Genomic_DNA"/>
</dbReference>
<proteinExistence type="predicted"/>
<dbReference type="Gene3D" id="3.30.1380.10">
    <property type="match status" value="1"/>
</dbReference>
<dbReference type="EC" id="3.4.16.4" evidence="3"/>
<comment type="caution">
    <text evidence="3">The sequence shown here is derived from an EMBL/GenBank/DDBJ whole genome shotgun (WGS) entry which is preliminary data.</text>
</comment>
<feature type="region of interest" description="Disordered" evidence="1">
    <location>
        <begin position="40"/>
        <end position="61"/>
    </location>
</feature>
<evidence type="ECO:0000256" key="1">
    <source>
        <dbReference type="SAM" id="MobiDB-lite"/>
    </source>
</evidence>
<dbReference type="Proteomes" id="UP000767854">
    <property type="component" value="Unassembled WGS sequence"/>
</dbReference>
<evidence type="ECO:0000313" key="4">
    <source>
        <dbReference type="Proteomes" id="UP000767854"/>
    </source>
</evidence>
<evidence type="ECO:0000259" key="2">
    <source>
        <dbReference type="Pfam" id="PF02557"/>
    </source>
</evidence>
<keyword evidence="3" id="KW-0645">Protease</keyword>
<feature type="domain" description="D-alanyl-D-alanine carboxypeptidase-like core" evidence="2">
    <location>
        <begin position="129"/>
        <end position="257"/>
    </location>
</feature>
<keyword evidence="3" id="KW-0121">Carboxypeptidase</keyword>
<sequence>MRRYSVMGLVLVLGVLGFVAGCGQENLGEESWVVVPTTIRPSLPPVTEPSSEPTDETEATEVKSELDLWAELIRPDQFNYDPDVIGAIEDPASIYVLANKLNQLPEDYVPEDLVEPDVRFSFDEDNPKRKMRQEAADALALLFEGAKEDGHTLFALSGYRSYATQKWIYEGFVASRGQEAADTFSARPGHSEHQTGLAMDVTSASVGYDLKEAFGETPEGIWVADNAHTYGFIIRYPEDKTEITQYKYEPWHLRYVGIDLATYLYEAGLTLEEFFGTALGGSRGDS</sequence>
<keyword evidence="4" id="KW-1185">Reference proteome</keyword>
<reference evidence="3 4" key="1">
    <citation type="submission" date="2021-01" db="EMBL/GenBank/DDBJ databases">
        <title>Genomic Encyclopedia of Type Strains, Phase IV (KMG-IV): sequencing the most valuable type-strain genomes for metagenomic binning, comparative biology and taxonomic classification.</title>
        <authorList>
            <person name="Goeker M."/>
        </authorList>
    </citation>
    <scope>NUCLEOTIDE SEQUENCE [LARGE SCALE GENOMIC DNA]</scope>
    <source>
        <strain evidence="3 4">DSM 24436</strain>
    </source>
</reference>
<dbReference type="Pfam" id="PF02557">
    <property type="entry name" value="VanY"/>
    <property type="match status" value="1"/>
</dbReference>
<dbReference type="CDD" id="cd14852">
    <property type="entry name" value="LD-carboxypeptidase"/>
    <property type="match status" value="1"/>
</dbReference>
<dbReference type="SUPFAM" id="SSF55166">
    <property type="entry name" value="Hedgehog/DD-peptidase"/>
    <property type="match status" value="1"/>
</dbReference>
<dbReference type="InterPro" id="IPR058193">
    <property type="entry name" value="VanY/YodJ_core_dom"/>
</dbReference>
<dbReference type="GO" id="GO:0009002">
    <property type="term" value="F:serine-type D-Ala-D-Ala carboxypeptidase activity"/>
    <property type="evidence" value="ECO:0007669"/>
    <property type="project" value="UniProtKB-EC"/>
</dbReference>
<organism evidence="3 4">
    <name type="scientific">Fusibacter tunisiensis</name>
    <dbReference type="NCBI Taxonomy" id="1008308"/>
    <lineage>
        <taxon>Bacteria</taxon>
        <taxon>Bacillati</taxon>
        <taxon>Bacillota</taxon>
        <taxon>Clostridia</taxon>
        <taxon>Eubacteriales</taxon>
        <taxon>Eubacteriales Family XII. Incertae Sedis</taxon>
        <taxon>Fusibacter</taxon>
    </lineage>
</organism>